<feature type="region of interest" description="Disordered" evidence="1">
    <location>
        <begin position="542"/>
        <end position="673"/>
    </location>
</feature>
<dbReference type="Proteomes" id="UP000218811">
    <property type="component" value="Unassembled WGS sequence"/>
</dbReference>
<feature type="compositionally biased region" description="Basic and acidic residues" evidence="1">
    <location>
        <begin position="884"/>
        <end position="900"/>
    </location>
</feature>
<feature type="domain" description="Arrestin C-terminal-like" evidence="2">
    <location>
        <begin position="179"/>
        <end position="309"/>
    </location>
</feature>
<dbReference type="AlphaFoldDB" id="A0A2H3J6R4"/>
<feature type="compositionally biased region" description="Low complexity" evidence="1">
    <location>
        <begin position="507"/>
        <end position="521"/>
    </location>
</feature>
<organism evidence="3 4">
    <name type="scientific">Wolfiporia cocos (strain MD-104)</name>
    <name type="common">Brown rot fungus</name>
    <dbReference type="NCBI Taxonomy" id="742152"/>
    <lineage>
        <taxon>Eukaryota</taxon>
        <taxon>Fungi</taxon>
        <taxon>Dikarya</taxon>
        <taxon>Basidiomycota</taxon>
        <taxon>Agaricomycotina</taxon>
        <taxon>Agaricomycetes</taxon>
        <taxon>Polyporales</taxon>
        <taxon>Phaeolaceae</taxon>
        <taxon>Wolfiporia</taxon>
    </lineage>
</organism>
<reference evidence="3 4" key="1">
    <citation type="journal article" date="2012" name="Science">
        <title>The Paleozoic origin of enzymatic lignin decomposition reconstructed from 31 fungal genomes.</title>
        <authorList>
            <person name="Floudas D."/>
            <person name="Binder M."/>
            <person name="Riley R."/>
            <person name="Barry K."/>
            <person name="Blanchette R.A."/>
            <person name="Henrissat B."/>
            <person name="Martinez A.T."/>
            <person name="Otillar R."/>
            <person name="Spatafora J.W."/>
            <person name="Yadav J.S."/>
            <person name="Aerts A."/>
            <person name="Benoit I."/>
            <person name="Boyd A."/>
            <person name="Carlson A."/>
            <person name="Copeland A."/>
            <person name="Coutinho P.M."/>
            <person name="de Vries R.P."/>
            <person name="Ferreira P."/>
            <person name="Findley K."/>
            <person name="Foster B."/>
            <person name="Gaskell J."/>
            <person name="Glotzer D."/>
            <person name="Gorecki P."/>
            <person name="Heitman J."/>
            <person name="Hesse C."/>
            <person name="Hori C."/>
            <person name="Igarashi K."/>
            <person name="Jurgens J.A."/>
            <person name="Kallen N."/>
            <person name="Kersten P."/>
            <person name="Kohler A."/>
            <person name="Kuees U."/>
            <person name="Kumar T.K.A."/>
            <person name="Kuo A."/>
            <person name="LaButti K."/>
            <person name="Larrondo L.F."/>
            <person name="Lindquist E."/>
            <person name="Ling A."/>
            <person name="Lombard V."/>
            <person name="Lucas S."/>
            <person name="Lundell T."/>
            <person name="Martin R."/>
            <person name="McLaughlin D.J."/>
            <person name="Morgenstern I."/>
            <person name="Morin E."/>
            <person name="Murat C."/>
            <person name="Nagy L.G."/>
            <person name="Nolan M."/>
            <person name="Ohm R.A."/>
            <person name="Patyshakuliyeva A."/>
            <person name="Rokas A."/>
            <person name="Ruiz-Duenas F.J."/>
            <person name="Sabat G."/>
            <person name="Salamov A."/>
            <person name="Samejima M."/>
            <person name="Schmutz J."/>
            <person name="Slot J.C."/>
            <person name="St John F."/>
            <person name="Stenlid J."/>
            <person name="Sun H."/>
            <person name="Sun S."/>
            <person name="Syed K."/>
            <person name="Tsang A."/>
            <person name="Wiebenga A."/>
            <person name="Young D."/>
            <person name="Pisabarro A."/>
            <person name="Eastwood D.C."/>
            <person name="Martin F."/>
            <person name="Cullen D."/>
            <person name="Grigoriev I.V."/>
            <person name="Hibbett D.S."/>
        </authorList>
    </citation>
    <scope>NUCLEOTIDE SEQUENCE [LARGE SCALE GENOMIC DNA]</scope>
    <source>
        <strain evidence="3 4">MD-104</strain>
    </source>
</reference>
<feature type="compositionally biased region" description="Pro residues" evidence="1">
    <location>
        <begin position="1003"/>
        <end position="1021"/>
    </location>
</feature>
<protein>
    <recommendedName>
        <fullName evidence="2">Arrestin C-terminal-like domain-containing protein</fullName>
    </recommendedName>
</protein>
<feature type="region of interest" description="Disordered" evidence="1">
    <location>
        <begin position="805"/>
        <end position="824"/>
    </location>
</feature>
<feature type="compositionally biased region" description="Low complexity" evidence="1">
    <location>
        <begin position="805"/>
        <end position="822"/>
    </location>
</feature>
<dbReference type="OrthoDB" id="4001642at2759"/>
<dbReference type="PANTHER" id="PTHR36419:SF1">
    <property type="entry name" value="RHO1 GEF LOCALIZING PROTEIN 1"/>
    <property type="match status" value="1"/>
</dbReference>
<dbReference type="Gene3D" id="2.60.40.640">
    <property type="match status" value="1"/>
</dbReference>
<dbReference type="GO" id="GO:0000917">
    <property type="term" value="P:division septum assembly"/>
    <property type="evidence" value="ECO:0007669"/>
    <property type="project" value="TreeGrafter"/>
</dbReference>
<feature type="compositionally biased region" description="Low complexity" evidence="1">
    <location>
        <begin position="557"/>
        <end position="574"/>
    </location>
</feature>
<dbReference type="InterPro" id="IPR014756">
    <property type="entry name" value="Ig_E-set"/>
</dbReference>
<feature type="region of interest" description="Disordered" evidence="1">
    <location>
        <begin position="830"/>
        <end position="902"/>
    </location>
</feature>
<feature type="compositionally biased region" description="Pro residues" evidence="1">
    <location>
        <begin position="845"/>
        <end position="861"/>
    </location>
</feature>
<dbReference type="PANTHER" id="PTHR36419">
    <property type="entry name" value="ARRESTIN FAMILY PROTEIN 1"/>
    <property type="match status" value="1"/>
</dbReference>
<feature type="region of interest" description="Disordered" evidence="1">
    <location>
        <begin position="918"/>
        <end position="949"/>
    </location>
</feature>
<feature type="region of interest" description="Disordered" evidence="1">
    <location>
        <begin position="714"/>
        <end position="742"/>
    </location>
</feature>
<feature type="compositionally biased region" description="Pro residues" evidence="1">
    <location>
        <begin position="934"/>
        <end position="947"/>
    </location>
</feature>
<feature type="region of interest" description="Disordered" evidence="1">
    <location>
        <begin position="996"/>
        <end position="1021"/>
    </location>
</feature>
<feature type="region of interest" description="Disordered" evidence="1">
    <location>
        <begin position="359"/>
        <end position="378"/>
    </location>
</feature>
<feature type="compositionally biased region" description="Basic and acidic residues" evidence="1">
    <location>
        <begin position="590"/>
        <end position="607"/>
    </location>
</feature>
<evidence type="ECO:0000313" key="4">
    <source>
        <dbReference type="Proteomes" id="UP000218811"/>
    </source>
</evidence>
<keyword evidence="4" id="KW-1185">Reference proteome</keyword>
<feature type="compositionally biased region" description="Low complexity" evidence="1">
    <location>
        <begin position="632"/>
        <end position="655"/>
    </location>
</feature>
<dbReference type="SUPFAM" id="SSF81296">
    <property type="entry name" value="E set domains"/>
    <property type="match status" value="1"/>
</dbReference>
<feature type="region of interest" description="Disordered" evidence="1">
    <location>
        <begin position="500"/>
        <end position="526"/>
    </location>
</feature>
<evidence type="ECO:0000259" key="2">
    <source>
        <dbReference type="Pfam" id="PF02752"/>
    </source>
</evidence>
<feature type="compositionally biased region" description="Polar residues" evidence="1">
    <location>
        <begin position="359"/>
        <end position="373"/>
    </location>
</feature>
<dbReference type="EMBL" id="KB467942">
    <property type="protein sequence ID" value="PCH37906.1"/>
    <property type="molecule type" value="Genomic_DNA"/>
</dbReference>
<evidence type="ECO:0000256" key="1">
    <source>
        <dbReference type="SAM" id="MobiDB-lite"/>
    </source>
</evidence>
<sequence length="1021" mass="109011">MSVAKLTLRPPPNIDFVQGYPGIPPGPPDRSQAAVKGAIEVRVGAQAVKAKWVRIELRRVETLPGGGVANTFYDFVGQSPISVWQANEEYGMLEQQDFPFYIRIPESIPPSIALEKGALHAAGIKYELIATVCVKGKKGLFRRDKPSLSSTSTTIIIDKHELHSTWPIYQQPEKRSHEQGGVTLTVDRERTCYGPGDRIVVLATVRTDALHTGILRGFEFALREAMVFTPKRGAPLRRESTIGEQKVPVNVTLYGGMQHRAELTTTIPADHTTATINTARHIDVTYTLAVKALMNTGQDVALELPVIVSNWPRHVSQQAMQRIGIAPNVSATGQAGSTSASDAGSHAPPAIGQHILNTKSSFSNPVRPSTAQSHPYAASSEVDIVIGRPSAGQYNTAPTDKAFGSSDRPDEFGLTRPASPSRGASLDRNSSVGSTERSSSYVMQTVSSPQGLAAASGRVAEPAVIARPRASSARATGSRLTVTNLNEQELAEYPELQQMQAQIQAPRPRASAQGQSASRSRWMTAEEEKRKLYETAVANVERVQGEIHPRSSTTQNASSAPSVTTDSSSTPAPSNVSTPSKPNSHNRWPTAEEEKRRLFESAQERVARMQGMNGSATGSPPPSSHGRSDSVASSQPATSSPGASASAGGSAPTQSRSPPVKSQSLQYSSAEEEKAALRRYYDAKAAVERTHNAAYGMAPQSPPVLTAYDALYPKSDTTVSSPPVNDSPPAFVPSSSQPSYLSEKERLRRAYEAQDAAAAASPNMPPISAVAPQQQFVPPVVPSSPPPMAMPKPQWAPTAISMSVPVATTPQPAPSTPMSSAAAEKEMLRRRFEAQDAASRVANGPPAPPPRAVPHTPPTPPTTGSRPIPTPPRSPAVSRPLTAAEEKARLKAQYEADDRAAQPQSYNLPVAPAPMFAPMTNGFHRQDSMSPPAELIPPPAPPPLAPRPPKEYILETQEEDMRNHARLQAIDKEISTMAGPLKSTDLILSSFAADLVDSNGHPIPTPGPPPPIPSPPRLPNE</sequence>
<feature type="compositionally biased region" description="Polar residues" evidence="1">
    <location>
        <begin position="427"/>
        <end position="440"/>
    </location>
</feature>
<feature type="compositionally biased region" description="Polar residues" evidence="1">
    <location>
        <begin position="656"/>
        <end position="669"/>
    </location>
</feature>
<accession>A0A2H3J6R4</accession>
<dbReference type="InterPro" id="IPR053060">
    <property type="entry name" value="Cytokinesis_Signaling_Reg"/>
</dbReference>
<feature type="region of interest" description="Disordered" evidence="1">
    <location>
        <begin position="390"/>
        <end position="440"/>
    </location>
</feature>
<dbReference type="GO" id="GO:0000935">
    <property type="term" value="C:division septum"/>
    <property type="evidence" value="ECO:0007669"/>
    <property type="project" value="TreeGrafter"/>
</dbReference>
<proteinExistence type="predicted"/>
<feature type="compositionally biased region" description="Polar residues" evidence="1">
    <location>
        <begin position="715"/>
        <end position="724"/>
    </location>
</feature>
<evidence type="ECO:0000313" key="3">
    <source>
        <dbReference type="EMBL" id="PCH37906.1"/>
    </source>
</evidence>
<name>A0A2H3J6R4_WOLCO</name>
<dbReference type="InterPro" id="IPR014752">
    <property type="entry name" value="Arrestin-like_C"/>
</dbReference>
<dbReference type="InterPro" id="IPR011022">
    <property type="entry name" value="Arrestin_C-like"/>
</dbReference>
<feature type="compositionally biased region" description="Low complexity" evidence="1">
    <location>
        <begin position="331"/>
        <end position="347"/>
    </location>
</feature>
<dbReference type="Pfam" id="PF02752">
    <property type="entry name" value="Arrestin_C"/>
    <property type="match status" value="1"/>
</dbReference>
<feature type="region of interest" description="Disordered" evidence="1">
    <location>
        <begin position="331"/>
        <end position="352"/>
    </location>
</feature>
<gene>
    <name evidence="3" type="ORF">WOLCODRAFT_148865</name>
</gene>
<feature type="compositionally biased region" description="Polar residues" evidence="1">
    <location>
        <begin position="575"/>
        <end position="587"/>
    </location>
</feature>